<dbReference type="Pfam" id="PF11845">
    <property type="entry name" value="Tll0287-like"/>
    <property type="match status" value="1"/>
</dbReference>
<organism evidence="3 4">
    <name type="scientific">Solemya velesiana gill symbiont</name>
    <dbReference type="NCBI Taxonomy" id="1918948"/>
    <lineage>
        <taxon>Bacteria</taxon>
        <taxon>Pseudomonadati</taxon>
        <taxon>Pseudomonadota</taxon>
        <taxon>Gammaproteobacteria</taxon>
        <taxon>sulfur-oxidizing symbionts</taxon>
    </lineage>
</organism>
<protein>
    <recommendedName>
        <fullName evidence="2">Tll0287-like domain-containing protein</fullName>
    </recommendedName>
</protein>
<proteinExistence type="predicted"/>
<feature type="chain" id="PRO_5012368623" description="Tll0287-like domain-containing protein" evidence="1">
    <location>
        <begin position="21"/>
        <end position="187"/>
    </location>
</feature>
<comment type="caution">
    <text evidence="3">The sequence shown here is derived from an EMBL/GenBank/DDBJ whole genome shotgun (WGS) entry which is preliminary data.</text>
</comment>
<evidence type="ECO:0000313" key="3">
    <source>
        <dbReference type="EMBL" id="OOZ37741.1"/>
    </source>
</evidence>
<feature type="signal peptide" evidence="1">
    <location>
        <begin position="1"/>
        <end position="20"/>
    </location>
</feature>
<dbReference type="OrthoDB" id="9797588at2"/>
<name>A0A1T2KY59_9GAMM</name>
<evidence type="ECO:0000313" key="4">
    <source>
        <dbReference type="Proteomes" id="UP000190896"/>
    </source>
</evidence>
<dbReference type="RefSeq" id="WP_078485673.1">
    <property type="nucleotide sequence ID" value="NZ_MPRJ01000003.1"/>
</dbReference>
<evidence type="ECO:0000256" key="1">
    <source>
        <dbReference type="SAM" id="SignalP"/>
    </source>
</evidence>
<sequence>MKRVVFAAAICAIFSGNAIADQMMDNTAEARGIVKSFLKNLKGELQKGMKSGGPVNAIEVCNTKAPGIARDASQNSGWDVARTSLKLRNPSNKPDTWELKALNDFEARKAAGEDPTKMEHTEVVEVNGQKTFRYMKAIPTGDVCLHCHGTAIKEPVVKKLDMLYPADKARGFNKGDLRGAFTLSKTL</sequence>
<dbReference type="EMBL" id="MPRJ01000003">
    <property type="protein sequence ID" value="OOZ37741.1"/>
    <property type="molecule type" value="Genomic_DNA"/>
</dbReference>
<dbReference type="Proteomes" id="UP000190896">
    <property type="component" value="Unassembled WGS sequence"/>
</dbReference>
<accession>A0A1T2KY59</accession>
<reference evidence="3 4" key="1">
    <citation type="submission" date="2016-11" db="EMBL/GenBank/DDBJ databases">
        <title>Mixed transmission modes and dynamic genome evolution in an obligate animal-bacterial symbiosis.</title>
        <authorList>
            <person name="Russell S.L."/>
            <person name="Corbett-Detig R.B."/>
            <person name="Cavanaugh C.M."/>
        </authorList>
    </citation>
    <scope>NUCLEOTIDE SEQUENCE [LARGE SCALE GENOMIC DNA]</scope>
    <source>
        <strain evidence="3">Se-Cadez</strain>
    </source>
</reference>
<keyword evidence="4" id="KW-1185">Reference proteome</keyword>
<feature type="domain" description="Tll0287-like" evidence="2">
    <location>
        <begin position="20"/>
        <end position="183"/>
    </location>
</feature>
<gene>
    <name evidence="3" type="ORF">BOW51_01005</name>
</gene>
<dbReference type="AlphaFoldDB" id="A0A1T2KY59"/>
<keyword evidence="1" id="KW-0732">Signal</keyword>
<evidence type="ECO:0000259" key="2">
    <source>
        <dbReference type="Pfam" id="PF11845"/>
    </source>
</evidence>
<dbReference type="InterPro" id="IPR021796">
    <property type="entry name" value="Tll0287-like_dom"/>
</dbReference>